<dbReference type="RefSeq" id="WP_092861063.1">
    <property type="nucleotide sequence ID" value="NZ_FOQH01000007.1"/>
</dbReference>
<dbReference type="Gene3D" id="2.60.120.260">
    <property type="entry name" value="Galactose-binding domain-like"/>
    <property type="match status" value="1"/>
</dbReference>
<proteinExistence type="predicted"/>
<protein>
    <submittedName>
        <fullName evidence="2">Uncharacterized protein</fullName>
    </submittedName>
</protein>
<reference evidence="2 3" key="1">
    <citation type="submission" date="2016-10" db="EMBL/GenBank/DDBJ databases">
        <authorList>
            <person name="de Groot N.N."/>
        </authorList>
    </citation>
    <scope>NUCLEOTIDE SEQUENCE [LARGE SCALE GENOMIC DNA]</scope>
    <source>
        <strain evidence="2 3">CGMCC 1.11030</strain>
    </source>
</reference>
<feature type="region of interest" description="Disordered" evidence="1">
    <location>
        <begin position="230"/>
        <end position="251"/>
    </location>
</feature>
<feature type="region of interest" description="Disordered" evidence="1">
    <location>
        <begin position="330"/>
        <end position="350"/>
    </location>
</feature>
<evidence type="ECO:0000313" key="3">
    <source>
        <dbReference type="Proteomes" id="UP000199377"/>
    </source>
</evidence>
<organism evidence="2 3">
    <name type="scientific">Albimonas pacifica</name>
    <dbReference type="NCBI Taxonomy" id="1114924"/>
    <lineage>
        <taxon>Bacteria</taxon>
        <taxon>Pseudomonadati</taxon>
        <taxon>Pseudomonadota</taxon>
        <taxon>Alphaproteobacteria</taxon>
        <taxon>Rhodobacterales</taxon>
        <taxon>Paracoccaceae</taxon>
        <taxon>Albimonas</taxon>
    </lineage>
</organism>
<evidence type="ECO:0000256" key="1">
    <source>
        <dbReference type="SAM" id="MobiDB-lite"/>
    </source>
</evidence>
<keyword evidence="3" id="KW-1185">Reference proteome</keyword>
<gene>
    <name evidence="2" type="ORF">SAMN05216258_107105</name>
</gene>
<accession>A0A1I3IKP8</accession>
<dbReference type="Gene3D" id="3.20.20.80">
    <property type="entry name" value="Glycosidases"/>
    <property type="match status" value="1"/>
</dbReference>
<dbReference type="OrthoDB" id="7783360at2"/>
<sequence length="972" mass="103966">MSARRRGTARLRLRRRGAAAALALLAAAAAASLGLGGGAAPGARFTVSGRVINPDLPAVSVTLEPSGNGLRLGGDGFEPLVYRTMFTAGAAAPDRILADPAELSAGGLRSGALDGAEARIYRIRGGALELVRRDRVPPGGHVLESWRRLTGDDAALPAATLGLPLAWEPEHRPGAPTWFRVRAVAGDGTLSAPSAEVMAPAPEGPAREAAAKRGAFKALVALALPVERGLREGPQPGPAALRLEPGEPGAPRLAWDPVPGARGYVIERTDAPPGSRRGSYLALEGGAGAPGVEAGDLVILSRSFPDPSREALIADRAWDGRAARRLRPGPLSRWAEEPGGAPWRLRPHAPDAPVEEAGRSYLELELQAGRPVQLSGARFADDAQHWYEVLRPEPYRVEAWVRSDAPGRARLEVLGGGAWGARQPAASFETGPEWRRIAAEFVGDEAARRARGRFALTLEGAGRFGVDNFRIRRAGTPWLDLDARDYARLRAAQVSLLRTHPLIKTGRWTYDLAQLTDPPGLASGTAGGSSLPQMLRMAQGAGADPWLQIEPHLAPEEWDGLLEYLAAPAGSGPWADKRAAQGRAAPWTEAFGRIWFEIGNETWNRLFRPWTFPAMVDAQTGRRYAPGEVYGLFQQQTIDRLRASPRWRAADLDRRAVFALGGFNVLDYGEQAARTSPGSGFVGLGPYLGGWDADQPAPTGTPENFATLLNWTAQNTEPLGRMHIARAAQAARARGVPLEVGTYEAGPGYVMEGLGREDVEVQERVMKSQAAGVATLDGFLALSALGYRMQSFFAYGEGRWWRSHARWDRGGHAYPAWELLELLNREALGDMLAVETRAVPTLDLAAAKRREAVPDAPQVAAYATRRGDRLALVLISRRLPDLPAPAPGEAAPGCTPVEVALPFASAASLVVHRMDGPYDAHDVDADRVRIAREALAPPADPTRFRLGPATGAPACGLPPASAYLYVFEGIVD</sequence>
<name>A0A1I3IKP8_9RHOB</name>
<dbReference type="AlphaFoldDB" id="A0A1I3IKP8"/>
<dbReference type="EMBL" id="FOQH01000007">
    <property type="protein sequence ID" value="SFI48397.1"/>
    <property type="molecule type" value="Genomic_DNA"/>
</dbReference>
<dbReference type="Proteomes" id="UP000199377">
    <property type="component" value="Unassembled WGS sequence"/>
</dbReference>
<evidence type="ECO:0000313" key="2">
    <source>
        <dbReference type="EMBL" id="SFI48397.1"/>
    </source>
</evidence>